<dbReference type="Pfam" id="PF04018">
    <property type="entry name" value="VCA0040-like"/>
    <property type="match status" value="1"/>
</dbReference>
<keyword evidence="1" id="KW-1133">Transmembrane helix</keyword>
<name>A0A9X2HC92_9MICC</name>
<dbReference type="InterPro" id="IPR007163">
    <property type="entry name" value="VCA0040-like"/>
</dbReference>
<feature type="transmembrane region" description="Helical" evidence="1">
    <location>
        <begin position="229"/>
        <end position="247"/>
    </location>
</feature>
<evidence type="ECO:0000313" key="3">
    <source>
        <dbReference type="Proteomes" id="UP001139502"/>
    </source>
</evidence>
<keyword evidence="1" id="KW-0472">Membrane</keyword>
<comment type="caution">
    <text evidence="2">The sequence shown here is derived from an EMBL/GenBank/DDBJ whole genome shotgun (WGS) entry which is preliminary data.</text>
</comment>
<feature type="transmembrane region" description="Helical" evidence="1">
    <location>
        <begin position="101"/>
        <end position="122"/>
    </location>
</feature>
<dbReference type="PANTHER" id="PTHR37308:SF1">
    <property type="entry name" value="POLYPRENYL-PHOSPHATE TRANSPORTER"/>
    <property type="match status" value="1"/>
</dbReference>
<evidence type="ECO:0000256" key="1">
    <source>
        <dbReference type="SAM" id="Phobius"/>
    </source>
</evidence>
<dbReference type="AlphaFoldDB" id="A0A9X2HC92"/>
<protein>
    <submittedName>
        <fullName evidence="2">DUF368 domain-containing protein</fullName>
    </submittedName>
</protein>
<dbReference type="PANTHER" id="PTHR37308">
    <property type="entry name" value="INTEGRAL MEMBRANE PROTEIN"/>
    <property type="match status" value="1"/>
</dbReference>
<evidence type="ECO:0000313" key="2">
    <source>
        <dbReference type="EMBL" id="MCP3427004.1"/>
    </source>
</evidence>
<organism evidence="2 3">
    <name type="scientific">Rothia santali</name>
    <dbReference type="NCBI Taxonomy" id="2949643"/>
    <lineage>
        <taxon>Bacteria</taxon>
        <taxon>Bacillati</taxon>
        <taxon>Actinomycetota</taxon>
        <taxon>Actinomycetes</taxon>
        <taxon>Micrococcales</taxon>
        <taxon>Micrococcaceae</taxon>
        <taxon>Rothia</taxon>
    </lineage>
</organism>
<keyword evidence="1" id="KW-0812">Transmembrane</keyword>
<feature type="transmembrane region" description="Helical" evidence="1">
    <location>
        <begin position="189"/>
        <end position="217"/>
    </location>
</feature>
<accession>A0A9X2HC92</accession>
<feature type="transmembrane region" description="Helical" evidence="1">
    <location>
        <begin position="134"/>
        <end position="154"/>
    </location>
</feature>
<dbReference type="EMBL" id="JANAFB010000046">
    <property type="protein sequence ID" value="MCP3427004.1"/>
    <property type="molecule type" value="Genomic_DNA"/>
</dbReference>
<dbReference type="RefSeq" id="WP_254168544.1">
    <property type="nucleotide sequence ID" value="NZ_JANAFB010000046.1"/>
</dbReference>
<dbReference type="Proteomes" id="UP001139502">
    <property type="component" value="Unassembled WGS sequence"/>
</dbReference>
<reference evidence="2" key="1">
    <citation type="submission" date="2022-06" db="EMBL/GenBank/DDBJ databases">
        <title>Rothia sp. isolated from sandalwood seedling.</title>
        <authorList>
            <person name="Tuikhar N."/>
            <person name="Kirdat K."/>
            <person name="Thorat V."/>
            <person name="Swetha P."/>
            <person name="Padma S."/>
            <person name="Sundararaj R."/>
            <person name="Yadav A."/>
        </authorList>
    </citation>
    <scope>NUCLEOTIDE SEQUENCE</scope>
    <source>
        <strain evidence="2">AR01</strain>
    </source>
</reference>
<gene>
    <name evidence="2" type="ORF">NBM05_13535</name>
</gene>
<sequence>MTSPGSTRADAAPDLPTHDPARRPGLWRFLLDVLRGALVGSVETVPGVSGGTVALVVGLYDRLIASLGHMVSGVKDWLIGTIRRDRSRAARAAWNFRRVHWWTLLPVGIGMVVALAVMAGIMSRLVEEHPVQTSAAFFGMVLASLYVPFSMVSRWRLRDLPVTLAAFAAAFALVSLPPSGAAEPNALQIVLAAAVAVSALILPGLSGSFLLLTFGMYEVTLGAVRDRDFGYIGLFFLGAVLGMVTVIKGLQWLLEHHFHLTLVILTGVMAGALRALWPWTGEDNALQPVGEHAGAALGWAIAGFLAVALTILVERLAARAAGRRAGSLDPGVSGLPGRAG</sequence>
<feature type="transmembrane region" description="Helical" evidence="1">
    <location>
        <begin position="160"/>
        <end position="177"/>
    </location>
</feature>
<proteinExistence type="predicted"/>
<keyword evidence="3" id="KW-1185">Reference proteome</keyword>
<feature type="transmembrane region" description="Helical" evidence="1">
    <location>
        <begin position="297"/>
        <end position="317"/>
    </location>
</feature>